<dbReference type="CDD" id="cd00610">
    <property type="entry name" value="OAT_like"/>
    <property type="match status" value="1"/>
</dbReference>
<evidence type="ECO:0000256" key="3">
    <source>
        <dbReference type="ARBA" id="ARBA00004819"/>
    </source>
</evidence>
<evidence type="ECO:0000313" key="9">
    <source>
        <dbReference type="EMBL" id="GGC93035.1"/>
    </source>
</evidence>
<keyword evidence="8" id="KW-0963">Cytoplasm</keyword>
<proteinExistence type="inferred from homology"/>
<sequence length="431" mass="46826">MKKFDRSIEAYKEAEQLMPGGVNSPVRAFKSVDMAPVFMERGKGSKIYDIDGNEYIDYVLSWGPLILGHADDRVVEQLKSITELGTSFGAPTQIENKLAQLVIDRVPSIEMVRMVNSGTEATMSALRVARGYTGRNKILKFEGNYHGHGDSLLIKAGSGVATLGLPDSPGVPEGIAKNTITVPYNDLESVRYAFEQFGDDLAAVIVEPVAGNMGVVPPQNSFLQELRQITEDNGTVLIFDEVMTGFRVGYNCAQGHFGVTPDMTCLGKVIGGGLPVGAYGGKKEIMERVAPTGDIYQAGTLSGNPLAMTAGYETLKAMDQAAYEAINEKVDRLIQGFTAAASENDIPFTVNRAGSMVGFFFNNEEVHNFETASSSDLDLFAKYYRGMIEEGIFLPPSQFEGLFLSTAHSDEDIEKTIEAAKKVFADNSRKK</sequence>
<dbReference type="InterPro" id="IPR015422">
    <property type="entry name" value="PyrdxlP-dep_Trfase_small"/>
</dbReference>
<keyword evidence="7 8" id="KW-0627">Porphyrin biosynthesis</keyword>
<comment type="catalytic activity">
    <reaction evidence="1 8">
        <text>(S)-4-amino-5-oxopentanoate = 5-aminolevulinate</text>
        <dbReference type="Rhea" id="RHEA:14265"/>
        <dbReference type="ChEBI" id="CHEBI:57501"/>
        <dbReference type="ChEBI" id="CHEBI:356416"/>
        <dbReference type="EC" id="5.4.3.8"/>
    </reaction>
</comment>
<dbReference type="InterPro" id="IPR015421">
    <property type="entry name" value="PyrdxlP-dep_Trfase_major"/>
</dbReference>
<dbReference type="NCBIfam" id="NF000818">
    <property type="entry name" value="PRK00062.1"/>
    <property type="match status" value="1"/>
</dbReference>
<dbReference type="Proteomes" id="UP000619534">
    <property type="component" value="Unassembled WGS sequence"/>
</dbReference>
<dbReference type="SUPFAM" id="SSF53383">
    <property type="entry name" value="PLP-dependent transferases"/>
    <property type="match status" value="1"/>
</dbReference>
<comment type="subcellular location">
    <subcellularLocation>
        <location evidence="8">Cytoplasm</location>
    </subcellularLocation>
</comment>
<accession>A0ABQ1PB00</accession>
<dbReference type="EMBL" id="BMCJ01000004">
    <property type="protein sequence ID" value="GGC93035.1"/>
    <property type="molecule type" value="Genomic_DNA"/>
</dbReference>
<comment type="caution">
    <text evidence="9">The sequence shown here is derived from an EMBL/GenBank/DDBJ whole genome shotgun (WGS) entry which is preliminary data.</text>
</comment>
<evidence type="ECO:0000256" key="1">
    <source>
        <dbReference type="ARBA" id="ARBA00001579"/>
    </source>
</evidence>
<dbReference type="InterPro" id="IPR005814">
    <property type="entry name" value="Aminotrans_3"/>
</dbReference>
<dbReference type="PANTHER" id="PTHR43713">
    <property type="entry name" value="GLUTAMATE-1-SEMIALDEHYDE 2,1-AMINOMUTASE"/>
    <property type="match status" value="1"/>
</dbReference>
<evidence type="ECO:0000256" key="5">
    <source>
        <dbReference type="ARBA" id="ARBA00022898"/>
    </source>
</evidence>
<comment type="pathway">
    <text evidence="3">Porphyrin-containing compound metabolism; protoporphyrin-IX biosynthesis; 5-aminolevulinate from L-glutamyl-tRNA(Glu): step 2/2.</text>
</comment>
<reference evidence="10" key="1">
    <citation type="journal article" date="2019" name="Int. J. Syst. Evol. Microbiol.">
        <title>The Global Catalogue of Microorganisms (GCM) 10K type strain sequencing project: providing services to taxonomists for standard genome sequencing and annotation.</title>
        <authorList>
            <consortium name="The Broad Institute Genomics Platform"/>
            <consortium name="The Broad Institute Genome Sequencing Center for Infectious Disease"/>
            <person name="Wu L."/>
            <person name="Ma J."/>
        </authorList>
    </citation>
    <scope>NUCLEOTIDE SEQUENCE [LARGE SCALE GENOMIC DNA]</scope>
    <source>
        <strain evidence="10">CCM 7282</strain>
    </source>
</reference>
<keyword evidence="10" id="KW-1185">Reference proteome</keyword>
<dbReference type="InterPro" id="IPR049704">
    <property type="entry name" value="Aminotrans_3_PPA_site"/>
</dbReference>
<dbReference type="EC" id="5.4.3.8" evidence="8"/>
<evidence type="ECO:0000256" key="8">
    <source>
        <dbReference type="HAMAP-Rule" id="MF_00375"/>
    </source>
</evidence>
<evidence type="ECO:0000256" key="7">
    <source>
        <dbReference type="ARBA" id="ARBA00023244"/>
    </source>
</evidence>
<dbReference type="Gene3D" id="3.40.640.10">
    <property type="entry name" value="Type I PLP-dependent aspartate aminotransferase-like (Major domain)"/>
    <property type="match status" value="1"/>
</dbReference>
<dbReference type="Pfam" id="PF00202">
    <property type="entry name" value="Aminotran_3"/>
    <property type="match status" value="1"/>
</dbReference>
<keyword evidence="5 8" id="KW-0663">Pyridoxal phosphate</keyword>
<keyword evidence="6 8" id="KW-0413">Isomerase</keyword>
<dbReference type="PANTHER" id="PTHR43713:SF3">
    <property type="entry name" value="GLUTAMATE-1-SEMIALDEHYDE 2,1-AMINOMUTASE 1, CHLOROPLASTIC-RELATED"/>
    <property type="match status" value="1"/>
</dbReference>
<gene>
    <name evidence="8 9" type="primary">hemL</name>
    <name evidence="9" type="ORF">GCM10007216_24690</name>
</gene>
<organism evidence="9 10">
    <name type="scientific">Thalassobacillus devorans</name>
    <dbReference type="NCBI Taxonomy" id="279813"/>
    <lineage>
        <taxon>Bacteria</taxon>
        <taxon>Bacillati</taxon>
        <taxon>Bacillota</taxon>
        <taxon>Bacilli</taxon>
        <taxon>Bacillales</taxon>
        <taxon>Bacillaceae</taxon>
        <taxon>Thalassobacillus</taxon>
    </lineage>
</organism>
<evidence type="ECO:0000256" key="6">
    <source>
        <dbReference type="ARBA" id="ARBA00023235"/>
    </source>
</evidence>
<name>A0ABQ1PB00_9BACI</name>
<evidence type="ECO:0000313" key="10">
    <source>
        <dbReference type="Proteomes" id="UP000619534"/>
    </source>
</evidence>
<comment type="similarity">
    <text evidence="4 8">Belongs to the class-III pyridoxal-phosphate-dependent aminotransferase family. HemL subfamily.</text>
</comment>
<dbReference type="NCBIfam" id="TIGR00713">
    <property type="entry name" value="hemL"/>
    <property type="match status" value="1"/>
</dbReference>
<dbReference type="PROSITE" id="PS00600">
    <property type="entry name" value="AA_TRANSFER_CLASS_3"/>
    <property type="match status" value="1"/>
</dbReference>
<evidence type="ECO:0000256" key="2">
    <source>
        <dbReference type="ARBA" id="ARBA00001933"/>
    </source>
</evidence>
<dbReference type="HAMAP" id="MF_00375">
    <property type="entry name" value="HemL_aminotrans_3"/>
    <property type="match status" value="1"/>
</dbReference>
<protein>
    <recommendedName>
        <fullName evidence="8">Glutamate-1-semialdehyde 2,1-aminomutase</fullName>
        <shortName evidence="8">GSA</shortName>
        <ecNumber evidence="8">5.4.3.8</ecNumber>
    </recommendedName>
    <alternativeName>
        <fullName evidence="8">Glutamate-1-semialdehyde aminotransferase</fullName>
        <shortName evidence="8">GSA-AT</shortName>
    </alternativeName>
</protein>
<feature type="modified residue" description="N6-(pyridoxal phosphate)lysine" evidence="8">
    <location>
        <position position="268"/>
    </location>
</feature>
<dbReference type="InterPro" id="IPR015424">
    <property type="entry name" value="PyrdxlP-dep_Trfase"/>
</dbReference>
<dbReference type="RefSeq" id="WP_062447069.1">
    <property type="nucleotide sequence ID" value="NZ_BMCJ01000004.1"/>
</dbReference>
<comment type="cofactor">
    <cofactor evidence="2 8">
        <name>pyridoxal 5'-phosphate</name>
        <dbReference type="ChEBI" id="CHEBI:597326"/>
    </cofactor>
</comment>
<dbReference type="InterPro" id="IPR004639">
    <property type="entry name" value="4pyrrol_synth_GluAld_NH2Trfase"/>
</dbReference>
<comment type="subunit">
    <text evidence="8">Homodimer.</text>
</comment>
<evidence type="ECO:0000256" key="4">
    <source>
        <dbReference type="ARBA" id="ARBA00008981"/>
    </source>
</evidence>
<dbReference type="Gene3D" id="3.90.1150.10">
    <property type="entry name" value="Aspartate Aminotransferase, domain 1"/>
    <property type="match status" value="1"/>
</dbReference>